<protein>
    <submittedName>
        <fullName evidence="2">Uncharacterized protein</fullName>
    </submittedName>
</protein>
<name>A0A916SHF6_9HYPH</name>
<accession>A0A916SHF6</accession>
<evidence type="ECO:0000313" key="3">
    <source>
        <dbReference type="Proteomes" id="UP000646478"/>
    </source>
</evidence>
<keyword evidence="3" id="KW-1185">Reference proteome</keyword>
<gene>
    <name evidence="2" type="ORF">GCM10011491_30710</name>
</gene>
<keyword evidence="1" id="KW-0732">Signal</keyword>
<dbReference type="EMBL" id="BMHH01000013">
    <property type="protein sequence ID" value="GGB00377.1"/>
    <property type="molecule type" value="Genomic_DNA"/>
</dbReference>
<feature type="chain" id="PRO_5037011748" evidence="1">
    <location>
        <begin position="24"/>
        <end position="105"/>
    </location>
</feature>
<dbReference type="Proteomes" id="UP000646478">
    <property type="component" value="Unassembled WGS sequence"/>
</dbReference>
<dbReference type="RefSeq" id="WP_188825071.1">
    <property type="nucleotide sequence ID" value="NZ_BMHH01000013.1"/>
</dbReference>
<comment type="caution">
    <text evidence="2">The sequence shown here is derived from an EMBL/GenBank/DDBJ whole genome shotgun (WGS) entry which is preliminary data.</text>
</comment>
<reference evidence="2" key="1">
    <citation type="journal article" date="2014" name="Int. J. Syst. Evol. Microbiol.">
        <title>Complete genome sequence of Corynebacterium casei LMG S-19264T (=DSM 44701T), isolated from a smear-ripened cheese.</title>
        <authorList>
            <consortium name="US DOE Joint Genome Institute (JGI-PGF)"/>
            <person name="Walter F."/>
            <person name="Albersmeier A."/>
            <person name="Kalinowski J."/>
            <person name="Ruckert C."/>
        </authorList>
    </citation>
    <scope>NUCLEOTIDE SEQUENCE</scope>
    <source>
        <strain evidence="2">CGMCC 1.15082</strain>
    </source>
</reference>
<evidence type="ECO:0000256" key="1">
    <source>
        <dbReference type="SAM" id="SignalP"/>
    </source>
</evidence>
<feature type="signal peptide" evidence="1">
    <location>
        <begin position="1"/>
        <end position="23"/>
    </location>
</feature>
<dbReference type="AlphaFoldDB" id="A0A916SHF6"/>
<proteinExistence type="predicted"/>
<reference evidence="2" key="2">
    <citation type="submission" date="2020-09" db="EMBL/GenBank/DDBJ databases">
        <authorList>
            <person name="Sun Q."/>
            <person name="Zhou Y."/>
        </authorList>
    </citation>
    <scope>NUCLEOTIDE SEQUENCE</scope>
    <source>
        <strain evidence="2">CGMCC 1.15082</strain>
    </source>
</reference>
<sequence>MKRRSFLAMLGFAPVVAAVPAVAARDMSASGVFRMSVPVSTPGLESANIGTLTFSDIPMMVSPDGKLCMTVARLRDEVVEGADDVRRKYMDAIEAATLPSVEASA</sequence>
<organism evidence="2 3">
    <name type="scientific">Brucella endophytica</name>
    <dbReference type="NCBI Taxonomy" id="1963359"/>
    <lineage>
        <taxon>Bacteria</taxon>
        <taxon>Pseudomonadati</taxon>
        <taxon>Pseudomonadota</taxon>
        <taxon>Alphaproteobacteria</taxon>
        <taxon>Hyphomicrobiales</taxon>
        <taxon>Brucellaceae</taxon>
        <taxon>Brucella/Ochrobactrum group</taxon>
        <taxon>Brucella</taxon>
    </lineage>
</organism>
<evidence type="ECO:0000313" key="2">
    <source>
        <dbReference type="EMBL" id="GGB00377.1"/>
    </source>
</evidence>